<proteinExistence type="predicted"/>
<organism evidence="2 3">
    <name type="scientific">Gordonia mangrovi</name>
    <dbReference type="NCBI Taxonomy" id="2665643"/>
    <lineage>
        <taxon>Bacteria</taxon>
        <taxon>Bacillati</taxon>
        <taxon>Actinomycetota</taxon>
        <taxon>Actinomycetes</taxon>
        <taxon>Mycobacteriales</taxon>
        <taxon>Gordoniaceae</taxon>
        <taxon>Gordonia</taxon>
    </lineage>
</organism>
<sequence length="79" mass="8223">MEASAADTEAPTQSAPFLRVVRGNPSDEELAALVAVVASAAGTSGGTTADAGPRDDWGRPEDRLRPIWGAPGSFTNLRW</sequence>
<dbReference type="GO" id="GO:0003989">
    <property type="term" value="F:acetyl-CoA carboxylase activity"/>
    <property type="evidence" value="ECO:0007669"/>
    <property type="project" value="InterPro"/>
</dbReference>
<accession>A0A6L7GT76</accession>
<evidence type="ECO:0000256" key="1">
    <source>
        <dbReference type="SAM" id="MobiDB-lite"/>
    </source>
</evidence>
<comment type="caution">
    <text evidence="2">The sequence shown here is derived from an EMBL/GenBank/DDBJ whole genome shotgun (WGS) entry which is preliminary data.</text>
</comment>
<feature type="compositionally biased region" description="Basic and acidic residues" evidence="1">
    <location>
        <begin position="52"/>
        <end position="65"/>
    </location>
</feature>
<evidence type="ECO:0000313" key="3">
    <source>
        <dbReference type="Proteomes" id="UP000475545"/>
    </source>
</evidence>
<evidence type="ECO:0000313" key="2">
    <source>
        <dbReference type="EMBL" id="MXP23136.1"/>
    </source>
</evidence>
<dbReference type="GO" id="GO:0004658">
    <property type="term" value="F:propionyl-CoA carboxylase activity"/>
    <property type="evidence" value="ECO:0007669"/>
    <property type="project" value="InterPro"/>
</dbReference>
<dbReference type="EMBL" id="WMBR01000004">
    <property type="protein sequence ID" value="MXP23136.1"/>
    <property type="molecule type" value="Genomic_DNA"/>
</dbReference>
<protein>
    <submittedName>
        <fullName evidence="2">Acyl-CoA carboxylase subunit epsilon</fullName>
    </submittedName>
</protein>
<keyword evidence="3" id="KW-1185">Reference proteome</keyword>
<dbReference type="InterPro" id="IPR032716">
    <property type="entry name" value="ACC_epsilon"/>
</dbReference>
<dbReference type="Proteomes" id="UP000475545">
    <property type="component" value="Unassembled WGS sequence"/>
</dbReference>
<reference evidence="2 3" key="1">
    <citation type="submission" date="2019-11" db="EMBL/GenBank/DDBJ databases">
        <title>Gordonia sp. nov., a novel actinobacterium isolated from mangrove soil in Hainan.</title>
        <authorList>
            <person name="Huang X."/>
            <person name="Xie Y."/>
            <person name="Chu X."/>
            <person name="Xiao K."/>
        </authorList>
    </citation>
    <scope>NUCLEOTIDE SEQUENCE [LARGE SCALE GENOMIC DNA]</scope>
    <source>
        <strain evidence="2 3">HNM0687</strain>
    </source>
</reference>
<dbReference type="Pfam" id="PF13822">
    <property type="entry name" value="ACC_epsilon"/>
    <property type="match status" value="1"/>
</dbReference>
<gene>
    <name evidence="2" type="ORF">GIY30_17500</name>
</gene>
<dbReference type="AlphaFoldDB" id="A0A6L7GT76"/>
<feature type="compositionally biased region" description="Low complexity" evidence="1">
    <location>
        <begin position="41"/>
        <end position="51"/>
    </location>
</feature>
<feature type="region of interest" description="Disordered" evidence="1">
    <location>
        <begin position="41"/>
        <end position="69"/>
    </location>
</feature>
<name>A0A6L7GT76_9ACTN</name>